<dbReference type="EMBL" id="BEXD01003558">
    <property type="protein sequence ID" value="GBC01500.1"/>
    <property type="molecule type" value="Genomic_DNA"/>
</dbReference>
<sequence length="230" mass="26657">MCVKINEKQFVLRIIAQDNNSIKPGFISETEPKHQIHSSISAAINIIYKKLFKKTKTKYSGLNVLGLEEDEIIEELLSEVLFQPHGVLKETYFDVSPEEVWEKINACRGIDPMALFGLADSAVKDAMKKQMQVPLCNFKQWADLDIMMPIFKKYLKRRIGISDLPWHEFFIKWLNQKSSIIELTAALESIYPSNYKFGIHEFRAWKQMMKIVGCTNITPFSKNTSQLELY</sequence>
<proteinExistence type="predicted"/>
<dbReference type="AlphaFoldDB" id="A0A2Z6RX30"/>
<dbReference type="Proteomes" id="UP000247702">
    <property type="component" value="Unassembled WGS sequence"/>
</dbReference>
<keyword evidence="2" id="KW-1185">Reference proteome</keyword>
<protein>
    <submittedName>
        <fullName evidence="1">Uncharacterized protein</fullName>
    </submittedName>
</protein>
<accession>A0A2Z6RX30</accession>
<organism evidence="1 2">
    <name type="scientific">Rhizophagus clarus</name>
    <dbReference type="NCBI Taxonomy" id="94130"/>
    <lineage>
        <taxon>Eukaryota</taxon>
        <taxon>Fungi</taxon>
        <taxon>Fungi incertae sedis</taxon>
        <taxon>Mucoromycota</taxon>
        <taxon>Glomeromycotina</taxon>
        <taxon>Glomeromycetes</taxon>
        <taxon>Glomerales</taxon>
        <taxon>Glomeraceae</taxon>
        <taxon>Rhizophagus</taxon>
    </lineage>
</organism>
<comment type="caution">
    <text evidence="1">The sequence shown here is derived from an EMBL/GenBank/DDBJ whole genome shotgun (WGS) entry which is preliminary data.</text>
</comment>
<gene>
    <name evidence="1" type="ORF">RclHR1_04200018</name>
</gene>
<evidence type="ECO:0000313" key="2">
    <source>
        <dbReference type="Proteomes" id="UP000247702"/>
    </source>
</evidence>
<name>A0A2Z6RX30_9GLOM</name>
<reference evidence="1 2" key="1">
    <citation type="submission" date="2017-11" db="EMBL/GenBank/DDBJ databases">
        <title>The genome of Rhizophagus clarus HR1 reveals common genetic basis of auxotrophy among arbuscular mycorrhizal fungi.</title>
        <authorList>
            <person name="Kobayashi Y."/>
        </authorList>
    </citation>
    <scope>NUCLEOTIDE SEQUENCE [LARGE SCALE GENOMIC DNA]</scope>
    <source>
        <strain evidence="1 2">HR1</strain>
    </source>
</reference>
<evidence type="ECO:0000313" key="1">
    <source>
        <dbReference type="EMBL" id="GBC01500.1"/>
    </source>
</evidence>